<dbReference type="GO" id="GO:0031491">
    <property type="term" value="F:nucleosome binding"/>
    <property type="evidence" value="ECO:0007669"/>
    <property type="project" value="TreeGrafter"/>
</dbReference>
<dbReference type="InterPro" id="IPR042066">
    <property type="entry name" value="Spt6_death-like"/>
</dbReference>
<feature type="region of interest" description="Disordered" evidence="7">
    <location>
        <begin position="482"/>
        <end position="514"/>
    </location>
</feature>
<dbReference type="PROSITE" id="PS50001">
    <property type="entry name" value="SH2"/>
    <property type="match status" value="1"/>
</dbReference>
<dbReference type="InterPro" id="IPR037027">
    <property type="entry name" value="YqgF/RNaseH-like_dom_sf"/>
</dbReference>
<dbReference type="InterPro" id="IPR023323">
    <property type="entry name" value="Tex-like_dom_sf"/>
</dbReference>
<feature type="compositionally biased region" description="Acidic residues" evidence="7">
    <location>
        <begin position="231"/>
        <end position="244"/>
    </location>
</feature>
<comment type="caution">
    <text evidence="10">The sequence shown here is derived from an EMBL/GenBank/DDBJ whole genome shotgun (WGS) entry which is preliminary data.</text>
</comment>
<dbReference type="Gene3D" id="3.30.505.10">
    <property type="entry name" value="SH2 domain"/>
    <property type="match status" value="2"/>
</dbReference>
<dbReference type="InterPro" id="IPR000980">
    <property type="entry name" value="SH2"/>
</dbReference>
<dbReference type="GO" id="GO:0034728">
    <property type="term" value="P:nucleosome organization"/>
    <property type="evidence" value="ECO:0007669"/>
    <property type="project" value="TreeGrafter"/>
</dbReference>
<dbReference type="GO" id="GO:0042393">
    <property type="term" value="F:histone binding"/>
    <property type="evidence" value="ECO:0007669"/>
    <property type="project" value="TreeGrafter"/>
</dbReference>
<evidence type="ECO:0000259" key="9">
    <source>
        <dbReference type="PROSITE" id="PS50126"/>
    </source>
</evidence>
<dbReference type="Pfam" id="PF14633">
    <property type="entry name" value="SH2_2"/>
    <property type="match status" value="1"/>
</dbReference>
<dbReference type="Gene3D" id="1.10.3500.10">
    <property type="entry name" value="Tex N-terminal region-like"/>
    <property type="match status" value="1"/>
</dbReference>
<comment type="function">
    <text evidence="5">Histone H3-H4 chaperone that plays a role in maintenance of chromatin structure during RNA polymerase II transcription elongation.</text>
</comment>
<comment type="subcellular location">
    <subcellularLocation>
        <location evidence="1 5">Nucleus</location>
    </subcellularLocation>
</comment>
<dbReference type="InterPro" id="IPR035420">
    <property type="entry name" value="Spt6_SH2"/>
</dbReference>
<feature type="compositionally biased region" description="Acidic residues" evidence="7">
    <location>
        <begin position="71"/>
        <end position="80"/>
    </location>
</feature>
<comment type="similarity">
    <text evidence="2 5">Belongs to the SPT6 family.</text>
</comment>
<evidence type="ECO:0000256" key="5">
    <source>
        <dbReference type="PIRNR" id="PIRNR036947"/>
    </source>
</evidence>
<dbReference type="PROSITE" id="PS50126">
    <property type="entry name" value="S1"/>
    <property type="match status" value="1"/>
</dbReference>
<feature type="domain" description="SH2" evidence="8">
    <location>
        <begin position="1313"/>
        <end position="1422"/>
    </location>
</feature>
<gene>
    <name evidence="10" type="ORF">HICCMSTLAB_LOCUS13422</name>
</gene>
<dbReference type="FunFam" id="1.10.10.650:FF:000002">
    <property type="entry name" value="Transcription elongation factor spt6"/>
    <property type="match status" value="1"/>
</dbReference>
<dbReference type="EMBL" id="CAJNRD030001124">
    <property type="protein sequence ID" value="CAG5108786.1"/>
    <property type="molecule type" value="Genomic_DNA"/>
</dbReference>
<dbReference type="Pfam" id="PF14632">
    <property type="entry name" value="SPT6_acidic"/>
    <property type="match status" value="1"/>
</dbReference>
<keyword evidence="10" id="KW-0648">Protein biosynthesis</keyword>
<dbReference type="GO" id="GO:0140673">
    <property type="term" value="P:transcription elongation-coupled chromatin remodeling"/>
    <property type="evidence" value="ECO:0007669"/>
    <property type="project" value="InterPro"/>
</dbReference>
<dbReference type="CDD" id="cd09928">
    <property type="entry name" value="SH2_Cterm_SPT6_like"/>
    <property type="match status" value="1"/>
</dbReference>
<evidence type="ECO:0000313" key="10">
    <source>
        <dbReference type="EMBL" id="CAG5108786.1"/>
    </source>
</evidence>
<dbReference type="Gene3D" id="1.10.10.650">
    <property type="entry name" value="RuvA domain 2-like"/>
    <property type="match status" value="1"/>
</dbReference>
<evidence type="ECO:0000313" key="11">
    <source>
        <dbReference type="Proteomes" id="UP000786811"/>
    </source>
</evidence>
<dbReference type="Pfam" id="PF14639">
    <property type="entry name" value="YqgF"/>
    <property type="match status" value="1"/>
</dbReference>
<feature type="region of interest" description="Disordered" evidence="7">
    <location>
        <begin position="1284"/>
        <end position="1308"/>
    </location>
</feature>
<feature type="region of interest" description="Disordered" evidence="7">
    <location>
        <begin position="124"/>
        <end position="203"/>
    </location>
</feature>
<feature type="region of interest" description="Disordered" evidence="7">
    <location>
        <begin position="53"/>
        <end position="105"/>
    </location>
</feature>
<name>A0A8J2HTU6_COTCN</name>
<evidence type="ECO:0000256" key="6">
    <source>
        <dbReference type="PROSITE-ProRule" id="PRU00191"/>
    </source>
</evidence>
<keyword evidence="6" id="KW-0727">SH2 domain</keyword>
<dbReference type="InterPro" id="IPR055179">
    <property type="entry name" value="Tex-like_central_region"/>
</dbReference>
<dbReference type="InterPro" id="IPR023319">
    <property type="entry name" value="Tex-like_HTH_dom_sf"/>
</dbReference>
<dbReference type="OrthoDB" id="7632775at2759"/>
<dbReference type="Pfam" id="PF22706">
    <property type="entry name" value="Tex_central_region"/>
    <property type="match status" value="1"/>
</dbReference>
<evidence type="ECO:0000256" key="3">
    <source>
        <dbReference type="ARBA" id="ARBA00023163"/>
    </source>
</evidence>
<dbReference type="InterPro" id="IPR012340">
    <property type="entry name" value="NA-bd_OB-fold"/>
</dbReference>
<dbReference type="Pfam" id="PF00575">
    <property type="entry name" value="S1"/>
    <property type="match status" value="1"/>
</dbReference>
<dbReference type="CDD" id="cd09918">
    <property type="entry name" value="SH2_Nterm_SPT6_like"/>
    <property type="match status" value="1"/>
</dbReference>
<dbReference type="FunFam" id="1.10.10.2740:FF:000002">
    <property type="entry name" value="Transcription elongation factor Spt6"/>
    <property type="match status" value="1"/>
</dbReference>
<dbReference type="SMART" id="SM00252">
    <property type="entry name" value="SH2"/>
    <property type="match status" value="1"/>
</dbReference>
<dbReference type="InterPro" id="IPR017072">
    <property type="entry name" value="TF_Spt6"/>
</dbReference>
<feature type="compositionally biased region" description="Acidic residues" evidence="7">
    <location>
        <begin position="94"/>
        <end position="105"/>
    </location>
</feature>
<dbReference type="PIRSF" id="PIRSF036947">
    <property type="entry name" value="Spt6"/>
    <property type="match status" value="1"/>
</dbReference>
<dbReference type="SUPFAM" id="SSF158832">
    <property type="entry name" value="Tex N-terminal region-like"/>
    <property type="match status" value="1"/>
</dbReference>
<dbReference type="Pfam" id="PF14635">
    <property type="entry name" value="HHH_7"/>
    <property type="match status" value="1"/>
</dbReference>
<dbReference type="InterPro" id="IPR028088">
    <property type="entry name" value="Spt6_HTH_DNA-bd_dom"/>
</dbReference>
<dbReference type="GO" id="GO:0003677">
    <property type="term" value="F:DNA binding"/>
    <property type="evidence" value="ECO:0007669"/>
    <property type="project" value="InterPro"/>
</dbReference>
<dbReference type="Pfam" id="PF14641">
    <property type="entry name" value="HTH_44"/>
    <property type="match status" value="1"/>
</dbReference>
<dbReference type="SUPFAM" id="SSF55550">
    <property type="entry name" value="SH2 domain"/>
    <property type="match status" value="1"/>
</dbReference>
<dbReference type="SUPFAM" id="SSF50249">
    <property type="entry name" value="Nucleic acid-binding proteins"/>
    <property type="match status" value="1"/>
</dbReference>
<feature type="compositionally biased region" description="Acidic residues" evidence="7">
    <location>
        <begin position="53"/>
        <end position="63"/>
    </location>
</feature>
<protein>
    <submittedName>
        <fullName evidence="10">Similar to Spt6: Transcription elongation factor SPT6 (Drosophila melanogaster)</fullName>
    </submittedName>
</protein>
<dbReference type="InterPro" id="IPR041692">
    <property type="entry name" value="HHH_9"/>
</dbReference>
<evidence type="ECO:0000259" key="8">
    <source>
        <dbReference type="PROSITE" id="PS50001"/>
    </source>
</evidence>
<dbReference type="Pfam" id="PF17674">
    <property type="entry name" value="HHH_9"/>
    <property type="match status" value="1"/>
</dbReference>
<feature type="compositionally biased region" description="Basic and acidic residues" evidence="7">
    <location>
        <begin position="482"/>
        <end position="497"/>
    </location>
</feature>
<dbReference type="Gene3D" id="2.40.50.140">
    <property type="entry name" value="Nucleic acid-binding proteins"/>
    <property type="match status" value="1"/>
</dbReference>
<feature type="compositionally biased region" description="Acidic residues" evidence="7">
    <location>
        <begin position="176"/>
        <end position="191"/>
    </location>
</feature>
<dbReference type="SUPFAM" id="SSF53098">
    <property type="entry name" value="Ribonuclease H-like"/>
    <property type="match status" value="1"/>
</dbReference>
<dbReference type="CDD" id="cd00164">
    <property type="entry name" value="S1_like"/>
    <property type="match status" value="1"/>
</dbReference>
<feature type="region of interest" description="Disordered" evidence="7">
    <location>
        <begin position="219"/>
        <end position="250"/>
    </location>
</feature>
<dbReference type="PANTHER" id="PTHR10145:SF6">
    <property type="entry name" value="TRANSCRIPTION ELONGATION FACTOR SPT6"/>
    <property type="match status" value="1"/>
</dbReference>
<evidence type="ECO:0000256" key="4">
    <source>
        <dbReference type="ARBA" id="ARBA00023242"/>
    </source>
</evidence>
<sequence length="1509" mass="174399">MKLITWSILYYYISNWARSIRDVINQLDREAELSDSEEVVNMKIRKRVIISDDEDSSAEEDNNEGVVEGLINDDTEDENESVNTSGDEGRQSSDDDSALEDDDYELLEENLGHKIKRAKRFKRLRRMSADGSDEDEQAEKENIAKSIFEDDADDNKKRPTRQSPSLQSDQEASDSNSEESDDDNFIVDENDQSIKKGLKRKRGVDPALEEAREIFGVDFDYNQFDQNNQKDDDDDGNEEEEEEEGTRKCQRKSTAKTIFEVYEPIELKKAFLTDVDQQIRVKDIPERMQLRSIPIIEVKDKRSHELVEEAKWIYKNAFNNHLLQKVEDKSDSAHKSPKTVGKVRNALELMRCDLLEVPFIAFYRKEFVSPELNINDLWKIFKLDATWCGLRQRKFNLLNLIENMRELQLETVMKESSESLPDDIRVIKDQDIKRVYTIESEEERKDVYNHFMLYYNREIPQLKELLKKKRREAKKLEKLAKLKQRGEEAEENGEKSPAESAEEEKEEEDSLKQAVRSGPYSIYRRAGLCSFAKKFGLTPEHFAENVRDSYQRHEVEQDPVEPSVIAQNYLGANFETTEQVLKAVQHMVAIQLAREPLLRKCARELYTERAKITVRPTKNGIKVIDESHQLYSVKYLKDKPVRDLVDHIWLKLLAAETDGLVTITFSDTVEGTLGSDFIIEFSQLYIKDEFSNNVQEWNDLRRASVKMALRNYIIPDLKNELKTKMTVEAKEAIMYACCQKLDDWIKFQPYTCTLPEEFEEDYEWSTKDGFRSIGIAYVPDSQEAAYASAVLPTGTCYNFLKMLHLLKRIDSFNQQEKLLKEADMLALKNFIEKCKPHVIVVTAESKEALMICNDVKKCLKELTKTNKFPSIQVELCDPNVAKIYSTSNRGITELPSYPPILRVATSLARRILNPLGEFAQLCNADQDLLCLRFHTLQDLLNKEELLTELYYQFVNRVNEVGVDVNNESSCTGSLLQFISGLGPRKAQNMLKLLKHKHLILNNRTELVHKLHFGPTVFINCVGFIKIDGSVITNRSDVYQEPLDETRIHPESYEWANKMAIDALEDKDQDMDQFTATERIMKTSYLLDELDLEAFAEQLKKLGFSEKLTTLLDIKEELKHPYKDMRRPYLSLSAKEIFNLLTKETPETFYVGKLVQATVVGFHYKKPKGEQLDQSNPIKDSETGTWQCPFCLSKDFLELSEVWSHFDSNKCPGKAVGVRLRLENGLSGYIHLKNLSSQSVGNPEDKVRISQMISCRVLKVDVEKFGSECSSKSSDLADVNNIFRPAKDPHYDHQAEEEDKRVEKESQNKSKNNVYARRVIVHPSFHNITFAEAEKMMQTMDPGECVIRPSSKGVNRLSITWKIVDDIYQHIDVVEEDKPNAYSLGRSLYIGAEKFDDLDEIIARYINVMAGYVAEVLKFKYYCDDVYGVKHKAEEILRGQKKINPKGIPYILSAAKTHPGKFVLSYIPRSTCYHEYFSVTTEGFKFRNRIFINLEAMINCHNNRYTLVYV</sequence>
<dbReference type="Proteomes" id="UP000786811">
    <property type="component" value="Unassembled WGS sequence"/>
</dbReference>
<evidence type="ECO:0000256" key="7">
    <source>
        <dbReference type="SAM" id="MobiDB-lite"/>
    </source>
</evidence>
<dbReference type="GO" id="GO:0008023">
    <property type="term" value="C:transcription elongation factor complex"/>
    <property type="evidence" value="ECO:0007669"/>
    <property type="project" value="TreeGrafter"/>
</dbReference>
<feature type="domain" description="S1 motif" evidence="9">
    <location>
        <begin position="1216"/>
        <end position="1271"/>
    </location>
</feature>
<dbReference type="Gene3D" id="1.10.10.2740">
    <property type="entry name" value="Spt6, Death-like domain"/>
    <property type="match status" value="1"/>
</dbReference>
<evidence type="ECO:0000256" key="1">
    <source>
        <dbReference type="ARBA" id="ARBA00004123"/>
    </source>
</evidence>
<reference evidence="10" key="1">
    <citation type="submission" date="2021-04" db="EMBL/GenBank/DDBJ databases">
        <authorList>
            <person name="Chebbi M.A.C M."/>
        </authorList>
    </citation>
    <scope>NUCLEOTIDE SEQUENCE</scope>
</reference>
<proteinExistence type="inferred from homology"/>
<keyword evidence="10" id="KW-0251">Elongation factor</keyword>
<keyword evidence="11" id="KW-1185">Reference proteome</keyword>
<dbReference type="InterPro" id="IPR032706">
    <property type="entry name" value="Spt6_HHH"/>
</dbReference>
<organism evidence="10 11">
    <name type="scientific">Cotesia congregata</name>
    <name type="common">Parasitoid wasp</name>
    <name type="synonym">Apanteles congregatus</name>
    <dbReference type="NCBI Taxonomy" id="51543"/>
    <lineage>
        <taxon>Eukaryota</taxon>
        <taxon>Metazoa</taxon>
        <taxon>Ecdysozoa</taxon>
        <taxon>Arthropoda</taxon>
        <taxon>Hexapoda</taxon>
        <taxon>Insecta</taxon>
        <taxon>Pterygota</taxon>
        <taxon>Neoptera</taxon>
        <taxon>Endopterygota</taxon>
        <taxon>Hymenoptera</taxon>
        <taxon>Apocrita</taxon>
        <taxon>Ichneumonoidea</taxon>
        <taxon>Braconidae</taxon>
        <taxon>Microgastrinae</taxon>
        <taxon>Cotesia</taxon>
    </lineage>
</organism>
<keyword evidence="3 5" id="KW-0804">Transcription</keyword>
<evidence type="ECO:0000256" key="2">
    <source>
        <dbReference type="ARBA" id="ARBA00009253"/>
    </source>
</evidence>
<dbReference type="InterPro" id="IPR028083">
    <property type="entry name" value="Spt6_acidic_N_dom"/>
</dbReference>
<dbReference type="Gene3D" id="3.30.420.140">
    <property type="entry name" value="YqgF/RNase H-like domain"/>
    <property type="match status" value="1"/>
</dbReference>
<dbReference type="InterPro" id="IPR035018">
    <property type="entry name" value="Spt6_SH2_C"/>
</dbReference>
<dbReference type="GO" id="GO:0003746">
    <property type="term" value="F:translation elongation factor activity"/>
    <property type="evidence" value="ECO:0007669"/>
    <property type="project" value="UniProtKB-KW"/>
</dbReference>
<dbReference type="FunFam" id="1.10.3500.10:FF:000006">
    <property type="entry name" value="Transcription elongation factor spt6"/>
    <property type="match status" value="1"/>
</dbReference>
<dbReference type="InterPro" id="IPR035019">
    <property type="entry name" value="Spt6_SH2_N"/>
</dbReference>
<dbReference type="InterPro" id="IPR003029">
    <property type="entry name" value="S1_domain"/>
</dbReference>
<dbReference type="InterPro" id="IPR010994">
    <property type="entry name" value="RuvA_2-like"/>
</dbReference>
<dbReference type="SUPFAM" id="SSF47781">
    <property type="entry name" value="RuvA domain 2-like"/>
    <property type="match status" value="2"/>
</dbReference>
<dbReference type="FunFam" id="3.30.505.10:FF:000030">
    <property type="entry name" value="Transcription elongation factor spt6"/>
    <property type="match status" value="1"/>
</dbReference>
<accession>A0A8J2HTU6</accession>
<feature type="compositionally biased region" description="Basic and acidic residues" evidence="7">
    <location>
        <begin position="1284"/>
        <end position="1307"/>
    </location>
</feature>
<feature type="compositionally biased region" description="Acidic residues" evidence="7">
    <location>
        <begin position="500"/>
        <end position="509"/>
    </location>
</feature>
<dbReference type="InterPro" id="IPR028231">
    <property type="entry name" value="Spt6_YqgF"/>
</dbReference>
<dbReference type="InterPro" id="IPR036860">
    <property type="entry name" value="SH2_dom_sf"/>
</dbReference>
<keyword evidence="4 5" id="KW-0539">Nucleus</keyword>
<dbReference type="Gene3D" id="1.10.150.850">
    <property type="entry name" value="Spt6, helix-hairpin-helix domain"/>
    <property type="match status" value="1"/>
</dbReference>
<dbReference type="PANTHER" id="PTHR10145">
    <property type="entry name" value="TRANSCRIPTION ELONGATION FACTOR SPT6"/>
    <property type="match status" value="1"/>
</dbReference>
<dbReference type="InterPro" id="IPR012337">
    <property type="entry name" value="RNaseH-like_sf"/>
</dbReference>